<evidence type="ECO:0000313" key="2">
    <source>
        <dbReference type="EMBL" id="AYD48494.1"/>
    </source>
</evidence>
<dbReference type="KEGG" id="ark:D6B99_13305"/>
<dbReference type="Proteomes" id="UP000266118">
    <property type="component" value="Chromosome"/>
</dbReference>
<evidence type="ECO:0000313" key="3">
    <source>
        <dbReference type="Proteomes" id="UP000266118"/>
    </source>
</evidence>
<keyword evidence="3" id="KW-1185">Reference proteome</keyword>
<dbReference type="OrthoDB" id="594989at2"/>
<name>A0A386HT86_9BACT</name>
<feature type="transmembrane region" description="Helical" evidence="1">
    <location>
        <begin position="100"/>
        <end position="125"/>
    </location>
</feature>
<reference evidence="2 3" key="1">
    <citation type="submission" date="2018-09" db="EMBL/GenBank/DDBJ databases">
        <title>Arachidicoccus sp. nov., a bacterium isolated from soil.</title>
        <authorList>
            <person name="Weon H.-Y."/>
            <person name="Kwon S.-W."/>
            <person name="Lee S.A."/>
        </authorList>
    </citation>
    <scope>NUCLEOTIDE SEQUENCE [LARGE SCALE GENOMIC DNA]</scope>
    <source>
        <strain evidence="2 3">KIS59-12</strain>
    </source>
</reference>
<dbReference type="InterPro" id="IPR025635">
    <property type="entry name" value="DUF4293"/>
</dbReference>
<feature type="transmembrane region" description="Helical" evidence="1">
    <location>
        <begin position="48"/>
        <end position="69"/>
    </location>
</feature>
<dbReference type="EMBL" id="CP032489">
    <property type="protein sequence ID" value="AYD48494.1"/>
    <property type="molecule type" value="Genomic_DNA"/>
</dbReference>
<evidence type="ECO:0000256" key="1">
    <source>
        <dbReference type="SAM" id="Phobius"/>
    </source>
</evidence>
<feature type="transmembrane region" description="Helical" evidence="1">
    <location>
        <begin position="76"/>
        <end position="94"/>
    </location>
</feature>
<protein>
    <submittedName>
        <fullName evidence="2">DUF4293 family protein</fullName>
    </submittedName>
</protein>
<accession>A0A386HT86</accession>
<proteinExistence type="predicted"/>
<feature type="transmembrane region" description="Helical" evidence="1">
    <location>
        <begin position="7"/>
        <end position="28"/>
    </location>
</feature>
<dbReference type="RefSeq" id="WP_119989296.1">
    <property type="nucleotide sequence ID" value="NZ_CP032489.1"/>
</dbReference>
<keyword evidence="1" id="KW-0812">Transmembrane</keyword>
<organism evidence="2 3">
    <name type="scientific">Arachidicoccus soli</name>
    <dbReference type="NCBI Taxonomy" id="2341117"/>
    <lineage>
        <taxon>Bacteria</taxon>
        <taxon>Pseudomonadati</taxon>
        <taxon>Bacteroidota</taxon>
        <taxon>Chitinophagia</taxon>
        <taxon>Chitinophagales</taxon>
        <taxon>Chitinophagaceae</taxon>
        <taxon>Arachidicoccus</taxon>
    </lineage>
</organism>
<dbReference type="Pfam" id="PF14126">
    <property type="entry name" value="DUF4293"/>
    <property type="match status" value="1"/>
</dbReference>
<gene>
    <name evidence="2" type="ORF">D6B99_13305</name>
</gene>
<dbReference type="AlphaFoldDB" id="A0A386HT86"/>
<keyword evidence="1" id="KW-0472">Membrane</keyword>
<keyword evidence="1" id="KW-1133">Transmembrane helix</keyword>
<sequence length="144" mass="16754">MIQRIQSLWLLLVVIIAALSFKFSFYVGTWMDGGVQHLQEPLNAYHPSVLVMIATVAVVIISLIAIFMFKSRRQQFWLIFLSFLLSLLLIYLYYFEINKYFLPGSGTMALTSIFVFALPVFLFMAMRGVRRDMKLLRSADRLRD</sequence>